<evidence type="ECO:0000313" key="4">
    <source>
        <dbReference type="Proteomes" id="UP000094291"/>
    </source>
</evidence>
<dbReference type="EMBL" id="MDTQ01000001">
    <property type="protein sequence ID" value="ODC05161.1"/>
    <property type="molecule type" value="Genomic_DNA"/>
</dbReference>
<feature type="chain" id="PRO_5009119727" description="GP-PDE domain-containing protein" evidence="1">
    <location>
        <begin position="26"/>
        <end position="383"/>
    </location>
</feature>
<gene>
    <name evidence="3" type="ORF">BFW38_03630</name>
</gene>
<dbReference type="Proteomes" id="UP000094291">
    <property type="component" value="Unassembled WGS sequence"/>
</dbReference>
<evidence type="ECO:0000256" key="1">
    <source>
        <dbReference type="SAM" id="SignalP"/>
    </source>
</evidence>
<dbReference type="STRING" id="197479.BFW38_03630"/>
<dbReference type="Pfam" id="PF03009">
    <property type="entry name" value="GDPD"/>
    <property type="match status" value="1"/>
</dbReference>
<dbReference type="GO" id="GO:0008081">
    <property type="term" value="F:phosphoric diester hydrolase activity"/>
    <property type="evidence" value="ECO:0007669"/>
    <property type="project" value="InterPro"/>
</dbReference>
<keyword evidence="1" id="KW-0732">Signal</keyword>
<proteinExistence type="predicted"/>
<evidence type="ECO:0000313" key="3">
    <source>
        <dbReference type="EMBL" id="ODC05161.1"/>
    </source>
</evidence>
<comment type="caution">
    <text evidence="3">The sequence shown here is derived from an EMBL/GenBank/DDBJ whole genome shotgun (WGS) entry which is preliminary data.</text>
</comment>
<feature type="domain" description="GP-PDE" evidence="2">
    <location>
        <begin position="45"/>
        <end position="366"/>
    </location>
</feature>
<sequence length="383" mass="43187">MRRKPYSLMSRLVLSALFLSPAGWADTPEIKAGQALSHRLEMPNPAIIAHRGASYYAPESTLPAYQLARALGADYLELDLQRTKDGHLIALHDNNLKRTTNIESVFPERANDPVSTFLLSELKQLDAGSWFNDAYPDRARPQFVGLKIMTLDEVRQVAEQGNNHPGLYIETKSPDLFPGIEADLKTYLAAHRWLGDQAPTQPDNSADVNVRFTDSRVMLQTFERSSLKALQSAMPDVPKILLLWGGSDYIKMAQHPPKGEHESTADYYSRLKVNAPSDYAQWLEFARDNGAIGVGPSTIQTPHQSDFARQFSYMDLAMPWMVNMSHQHQLLVHAYTVDHIDDAYNYRNRGVDGFFTNRPAALLQAFDRAPEQTPQAWLEQLGY</sequence>
<dbReference type="PANTHER" id="PTHR46211:SF1">
    <property type="entry name" value="GLYCEROPHOSPHODIESTER PHOSPHODIESTERASE, CYTOPLASMIC"/>
    <property type="match status" value="1"/>
</dbReference>
<name>A0A1E2VDV6_9GAMM</name>
<keyword evidence="4" id="KW-1185">Reference proteome</keyword>
<evidence type="ECO:0000259" key="2">
    <source>
        <dbReference type="PROSITE" id="PS51704"/>
    </source>
</evidence>
<dbReference type="PROSITE" id="PS51704">
    <property type="entry name" value="GP_PDE"/>
    <property type="match status" value="1"/>
</dbReference>
<dbReference type="InterPro" id="IPR017946">
    <property type="entry name" value="PLC-like_Pdiesterase_TIM-brl"/>
</dbReference>
<dbReference type="SUPFAM" id="SSF51695">
    <property type="entry name" value="PLC-like phosphodiesterases"/>
    <property type="match status" value="1"/>
</dbReference>
<reference evidence="3 4" key="1">
    <citation type="submission" date="2016-08" db="EMBL/GenBank/DDBJ databases">
        <authorList>
            <person name="Seilhamer J.J."/>
        </authorList>
    </citation>
    <scope>NUCLEOTIDE SEQUENCE [LARGE SCALE GENOMIC DNA]</scope>
    <source>
        <strain evidence="3 4">PH27A</strain>
    </source>
</reference>
<dbReference type="InterPro" id="IPR030395">
    <property type="entry name" value="GP_PDE_dom"/>
</dbReference>
<dbReference type="GO" id="GO:0006629">
    <property type="term" value="P:lipid metabolic process"/>
    <property type="evidence" value="ECO:0007669"/>
    <property type="project" value="InterPro"/>
</dbReference>
<dbReference type="AlphaFoldDB" id="A0A1E2VDV6"/>
<dbReference type="OrthoDB" id="9795622at2"/>
<dbReference type="Gene3D" id="3.20.20.190">
    <property type="entry name" value="Phosphatidylinositol (PI) phosphodiesterase"/>
    <property type="match status" value="1"/>
</dbReference>
<organism evidence="3 4">
    <name type="scientific">Terasakiispira papahanaumokuakeensis</name>
    <dbReference type="NCBI Taxonomy" id="197479"/>
    <lineage>
        <taxon>Bacteria</taxon>
        <taxon>Pseudomonadati</taxon>
        <taxon>Pseudomonadota</taxon>
        <taxon>Gammaproteobacteria</taxon>
        <taxon>Oceanospirillales</taxon>
        <taxon>Terasakiispira</taxon>
    </lineage>
</organism>
<dbReference type="PANTHER" id="PTHR46211">
    <property type="entry name" value="GLYCEROPHOSPHORYL DIESTER PHOSPHODIESTERASE"/>
    <property type="match status" value="1"/>
</dbReference>
<dbReference type="CDD" id="cd08601">
    <property type="entry name" value="GDPD_SaGlpQ_like"/>
    <property type="match status" value="1"/>
</dbReference>
<feature type="signal peptide" evidence="1">
    <location>
        <begin position="1"/>
        <end position="25"/>
    </location>
</feature>
<protein>
    <recommendedName>
        <fullName evidence="2">GP-PDE domain-containing protein</fullName>
    </recommendedName>
</protein>
<accession>A0A1E2VDV6</accession>